<protein>
    <submittedName>
        <fullName evidence="2">Uncharacterized protein</fullName>
    </submittedName>
</protein>
<feature type="region of interest" description="Disordered" evidence="1">
    <location>
        <begin position="35"/>
        <end position="79"/>
    </location>
</feature>
<feature type="compositionally biased region" description="Basic and acidic residues" evidence="1">
    <location>
        <begin position="44"/>
        <end position="57"/>
    </location>
</feature>
<reference evidence="2 3" key="1">
    <citation type="journal article" date="2021" name="Elife">
        <title>Chloroplast acquisition without the gene transfer in kleptoplastic sea slugs, Plakobranchus ocellatus.</title>
        <authorList>
            <person name="Maeda T."/>
            <person name="Takahashi S."/>
            <person name="Yoshida T."/>
            <person name="Shimamura S."/>
            <person name="Takaki Y."/>
            <person name="Nagai Y."/>
            <person name="Toyoda A."/>
            <person name="Suzuki Y."/>
            <person name="Arimoto A."/>
            <person name="Ishii H."/>
            <person name="Satoh N."/>
            <person name="Nishiyama T."/>
            <person name="Hasebe M."/>
            <person name="Maruyama T."/>
            <person name="Minagawa J."/>
            <person name="Obokata J."/>
            <person name="Shigenobu S."/>
        </authorList>
    </citation>
    <scope>NUCLEOTIDE SEQUENCE [LARGE SCALE GENOMIC DNA]</scope>
</reference>
<dbReference type="AlphaFoldDB" id="A0AAV3YEC0"/>
<evidence type="ECO:0000256" key="1">
    <source>
        <dbReference type="SAM" id="MobiDB-lite"/>
    </source>
</evidence>
<evidence type="ECO:0000313" key="2">
    <source>
        <dbReference type="EMBL" id="GFN85670.1"/>
    </source>
</evidence>
<accession>A0AAV3YEC0</accession>
<comment type="caution">
    <text evidence="2">The sequence shown here is derived from an EMBL/GenBank/DDBJ whole genome shotgun (WGS) entry which is preliminary data.</text>
</comment>
<feature type="compositionally biased region" description="Acidic residues" evidence="1">
    <location>
        <begin position="59"/>
        <end position="79"/>
    </location>
</feature>
<name>A0AAV3YEC0_9GAST</name>
<dbReference type="Proteomes" id="UP000735302">
    <property type="component" value="Unassembled WGS sequence"/>
</dbReference>
<sequence>MKAGTSGSTKNTKWNRSNSGVLSVEWCKDLVHPQLADIPSGSGTEHENIGNRLHYCDASDGEDDISDSETDSNEEELMN</sequence>
<gene>
    <name evidence="2" type="ORF">PoB_001217600</name>
</gene>
<organism evidence="2 3">
    <name type="scientific">Plakobranchus ocellatus</name>
    <dbReference type="NCBI Taxonomy" id="259542"/>
    <lineage>
        <taxon>Eukaryota</taxon>
        <taxon>Metazoa</taxon>
        <taxon>Spiralia</taxon>
        <taxon>Lophotrochozoa</taxon>
        <taxon>Mollusca</taxon>
        <taxon>Gastropoda</taxon>
        <taxon>Heterobranchia</taxon>
        <taxon>Euthyneura</taxon>
        <taxon>Panpulmonata</taxon>
        <taxon>Sacoglossa</taxon>
        <taxon>Placobranchoidea</taxon>
        <taxon>Plakobranchidae</taxon>
        <taxon>Plakobranchus</taxon>
    </lineage>
</organism>
<keyword evidence="3" id="KW-1185">Reference proteome</keyword>
<proteinExistence type="predicted"/>
<dbReference type="EMBL" id="BLXT01001440">
    <property type="protein sequence ID" value="GFN85670.1"/>
    <property type="molecule type" value="Genomic_DNA"/>
</dbReference>
<evidence type="ECO:0000313" key="3">
    <source>
        <dbReference type="Proteomes" id="UP000735302"/>
    </source>
</evidence>